<dbReference type="SUPFAM" id="SSF54928">
    <property type="entry name" value="RNA-binding domain, RBD"/>
    <property type="match status" value="1"/>
</dbReference>
<dbReference type="InterPro" id="IPR012677">
    <property type="entry name" value="Nucleotide-bd_a/b_plait_sf"/>
</dbReference>
<dbReference type="Gene3D" id="3.30.70.330">
    <property type="match status" value="1"/>
</dbReference>
<keyword evidence="4" id="KW-1185">Reference proteome</keyword>
<reference evidence="3 4" key="1">
    <citation type="journal article" date="2017" name="PLoS Biol.">
        <title>The sea cucumber genome provides insights into morphological evolution and visceral regeneration.</title>
        <authorList>
            <person name="Zhang X."/>
            <person name="Sun L."/>
            <person name="Yuan J."/>
            <person name="Sun Y."/>
            <person name="Gao Y."/>
            <person name="Zhang L."/>
            <person name="Li S."/>
            <person name="Dai H."/>
            <person name="Hamel J.F."/>
            <person name="Liu C."/>
            <person name="Yu Y."/>
            <person name="Liu S."/>
            <person name="Lin W."/>
            <person name="Guo K."/>
            <person name="Jin S."/>
            <person name="Xu P."/>
            <person name="Storey K.B."/>
            <person name="Huan P."/>
            <person name="Zhang T."/>
            <person name="Zhou Y."/>
            <person name="Zhang J."/>
            <person name="Lin C."/>
            <person name="Li X."/>
            <person name="Xing L."/>
            <person name="Huo D."/>
            <person name="Sun M."/>
            <person name="Wang L."/>
            <person name="Mercier A."/>
            <person name="Li F."/>
            <person name="Yang H."/>
            <person name="Xiang J."/>
        </authorList>
    </citation>
    <scope>NUCLEOTIDE SEQUENCE [LARGE SCALE GENOMIC DNA]</scope>
    <source>
        <strain evidence="3">Shaxun</strain>
        <tissue evidence="3">Muscle</tissue>
    </source>
</reference>
<dbReference type="PROSITE" id="PS50102">
    <property type="entry name" value="RRM"/>
    <property type="match status" value="1"/>
</dbReference>
<dbReference type="CDD" id="cd12373">
    <property type="entry name" value="RRM_SRSF3_like"/>
    <property type="match status" value="1"/>
</dbReference>
<evidence type="ECO:0000313" key="4">
    <source>
        <dbReference type="Proteomes" id="UP000230750"/>
    </source>
</evidence>
<dbReference type="InterPro" id="IPR035979">
    <property type="entry name" value="RBD_domain_sf"/>
</dbReference>
<dbReference type="PANTHER" id="PTHR23147">
    <property type="entry name" value="SERINE/ARGININE RICH SPLICING FACTOR"/>
    <property type="match status" value="1"/>
</dbReference>
<dbReference type="SMART" id="SM00360">
    <property type="entry name" value="RRM"/>
    <property type="match status" value="1"/>
</dbReference>
<proteinExistence type="predicted"/>
<accession>A0A2G8L7W2</accession>
<dbReference type="FunFam" id="3.30.70.330:FF:001074">
    <property type="entry name" value="Splicing factor, arginine/serine-rich 7"/>
    <property type="match status" value="1"/>
</dbReference>
<evidence type="ECO:0000259" key="2">
    <source>
        <dbReference type="PROSITE" id="PS50102"/>
    </source>
</evidence>
<comment type="caution">
    <text evidence="3">The sequence shown here is derived from an EMBL/GenBank/DDBJ whole genome shotgun (WGS) entry which is preliminary data.</text>
</comment>
<dbReference type="Proteomes" id="UP000230750">
    <property type="component" value="Unassembled WGS sequence"/>
</dbReference>
<dbReference type="OrthoDB" id="5970at2759"/>
<dbReference type="GO" id="GO:0003723">
    <property type="term" value="F:RNA binding"/>
    <property type="evidence" value="ECO:0007669"/>
    <property type="project" value="UniProtKB-UniRule"/>
</dbReference>
<keyword evidence="1" id="KW-0694">RNA-binding</keyword>
<protein>
    <submittedName>
        <fullName evidence="3">Putative serine/arginine-rich splicing factor 7 isoform X1</fullName>
    </submittedName>
</protein>
<organism evidence="3 4">
    <name type="scientific">Stichopus japonicus</name>
    <name type="common">Sea cucumber</name>
    <dbReference type="NCBI Taxonomy" id="307972"/>
    <lineage>
        <taxon>Eukaryota</taxon>
        <taxon>Metazoa</taxon>
        <taxon>Echinodermata</taxon>
        <taxon>Eleutherozoa</taxon>
        <taxon>Echinozoa</taxon>
        <taxon>Holothuroidea</taxon>
        <taxon>Aspidochirotacea</taxon>
        <taxon>Aspidochirotida</taxon>
        <taxon>Stichopodidae</taxon>
        <taxon>Apostichopus</taxon>
    </lineage>
</organism>
<dbReference type="InterPro" id="IPR000504">
    <property type="entry name" value="RRM_dom"/>
</dbReference>
<dbReference type="InterPro" id="IPR050907">
    <property type="entry name" value="SRSF"/>
</dbReference>
<gene>
    <name evidence="3" type="ORF">BSL78_06716</name>
</gene>
<dbReference type="AlphaFoldDB" id="A0A2G8L7W2"/>
<dbReference type="STRING" id="307972.A0A2G8L7W2"/>
<dbReference type="EMBL" id="MRZV01000178">
    <property type="protein sequence ID" value="PIK56342.1"/>
    <property type="molecule type" value="Genomic_DNA"/>
</dbReference>
<name>A0A2G8L7W2_STIJA</name>
<feature type="domain" description="RRM" evidence="2">
    <location>
        <begin position="14"/>
        <end position="87"/>
    </location>
</feature>
<evidence type="ECO:0000256" key="1">
    <source>
        <dbReference type="PROSITE-ProRule" id="PRU00176"/>
    </source>
</evidence>
<evidence type="ECO:0000313" key="3">
    <source>
        <dbReference type="EMBL" id="PIK56342.1"/>
    </source>
</evidence>
<sequence>MPRYAQYDKSFNGYRLFIGNIGERVGKYDLEAEFDKFGPLIDIWVARNPPGFAYVVYKHRDDAEYAVRKLHGRYVCGKQVRVEFAKPYPGPPPNINYVPRHGDKHKSSSSLPYNQAKVSSESVPQLYSIEIVHIGWRGDPYQPKFVAPHKTLPNRVTTSYQTS</sequence>
<dbReference type="Pfam" id="PF00076">
    <property type="entry name" value="RRM_1"/>
    <property type="match status" value="1"/>
</dbReference>